<reference evidence="2" key="1">
    <citation type="submission" date="2024-07" db="EMBL/GenBank/DDBJ databases">
        <title>Two chromosome-level genome assemblies of Korean endemic species Abeliophyllum distichum and Forsythia ovata (Oleaceae).</title>
        <authorList>
            <person name="Jang H."/>
        </authorList>
    </citation>
    <scope>NUCLEOTIDE SEQUENCE [LARGE SCALE GENOMIC DNA]</scope>
</reference>
<comment type="caution">
    <text evidence="1">The sequence shown here is derived from an EMBL/GenBank/DDBJ whole genome shotgun (WGS) entry which is preliminary data.</text>
</comment>
<organism evidence="1 2">
    <name type="scientific">Abeliophyllum distichum</name>
    <dbReference type="NCBI Taxonomy" id="126358"/>
    <lineage>
        <taxon>Eukaryota</taxon>
        <taxon>Viridiplantae</taxon>
        <taxon>Streptophyta</taxon>
        <taxon>Embryophyta</taxon>
        <taxon>Tracheophyta</taxon>
        <taxon>Spermatophyta</taxon>
        <taxon>Magnoliopsida</taxon>
        <taxon>eudicotyledons</taxon>
        <taxon>Gunneridae</taxon>
        <taxon>Pentapetalae</taxon>
        <taxon>asterids</taxon>
        <taxon>lamiids</taxon>
        <taxon>Lamiales</taxon>
        <taxon>Oleaceae</taxon>
        <taxon>Forsythieae</taxon>
        <taxon>Abeliophyllum</taxon>
    </lineage>
</organism>
<sequence>MEDNRVQDQLHVDGINNQAPIARPVQVNEWDILMGEYMMPPIVENRSSIIYPPYGHDNFQLRPDVMNLFSNNLSFYGMTDENPYYHIFSLRLILWKFQIPRC</sequence>
<dbReference type="AlphaFoldDB" id="A0ABD1RT43"/>
<evidence type="ECO:0000313" key="2">
    <source>
        <dbReference type="Proteomes" id="UP001604336"/>
    </source>
</evidence>
<evidence type="ECO:0000313" key="1">
    <source>
        <dbReference type="EMBL" id="KAL2491590.1"/>
    </source>
</evidence>
<gene>
    <name evidence="1" type="ORF">Adt_27218</name>
</gene>
<dbReference type="Proteomes" id="UP001604336">
    <property type="component" value="Unassembled WGS sequence"/>
</dbReference>
<accession>A0ABD1RT43</accession>
<name>A0ABD1RT43_9LAMI</name>
<proteinExistence type="predicted"/>
<protein>
    <submittedName>
        <fullName evidence="1">Uncharacterized protein</fullName>
    </submittedName>
</protein>
<keyword evidence="2" id="KW-1185">Reference proteome</keyword>
<dbReference type="EMBL" id="JBFOLK010000008">
    <property type="protein sequence ID" value="KAL2491590.1"/>
    <property type="molecule type" value="Genomic_DNA"/>
</dbReference>